<organism evidence="10 11">
    <name type="scientific">Arenimonas malthae CC-JY-1</name>
    <dbReference type="NCBI Taxonomy" id="1384054"/>
    <lineage>
        <taxon>Bacteria</taxon>
        <taxon>Pseudomonadati</taxon>
        <taxon>Pseudomonadota</taxon>
        <taxon>Gammaproteobacteria</taxon>
        <taxon>Lysobacterales</taxon>
        <taxon>Lysobacteraceae</taxon>
        <taxon>Arenimonas</taxon>
    </lineage>
</organism>
<keyword evidence="4 7" id="KW-0560">Oxidoreductase</keyword>
<dbReference type="GO" id="GO:0005737">
    <property type="term" value="C:cytoplasm"/>
    <property type="evidence" value="ECO:0007669"/>
    <property type="project" value="InterPro"/>
</dbReference>
<dbReference type="PROSITE" id="PS00573">
    <property type="entry name" value="PYRIDINE_REDOX_2"/>
    <property type="match status" value="1"/>
</dbReference>
<comment type="catalytic activity">
    <reaction evidence="7">
        <text>[thioredoxin]-dithiol + NADP(+) = [thioredoxin]-disulfide + NADPH + H(+)</text>
        <dbReference type="Rhea" id="RHEA:20345"/>
        <dbReference type="Rhea" id="RHEA-COMP:10698"/>
        <dbReference type="Rhea" id="RHEA-COMP:10700"/>
        <dbReference type="ChEBI" id="CHEBI:15378"/>
        <dbReference type="ChEBI" id="CHEBI:29950"/>
        <dbReference type="ChEBI" id="CHEBI:50058"/>
        <dbReference type="ChEBI" id="CHEBI:57783"/>
        <dbReference type="ChEBI" id="CHEBI:58349"/>
        <dbReference type="EC" id="1.8.1.9"/>
    </reaction>
</comment>
<dbReference type="InterPro" id="IPR023753">
    <property type="entry name" value="FAD/NAD-binding_dom"/>
</dbReference>
<evidence type="ECO:0000256" key="8">
    <source>
        <dbReference type="RuleBase" id="RU003881"/>
    </source>
</evidence>
<accession>A0A091B1R0</accession>
<keyword evidence="11" id="KW-1185">Reference proteome</keyword>
<dbReference type="InterPro" id="IPR008255">
    <property type="entry name" value="Pyr_nucl-diS_OxRdtase_2_AS"/>
</dbReference>
<dbReference type="InterPro" id="IPR005982">
    <property type="entry name" value="Thioredox_Rdtase"/>
</dbReference>
<dbReference type="Proteomes" id="UP000029392">
    <property type="component" value="Unassembled WGS sequence"/>
</dbReference>
<keyword evidence="2 7" id="KW-0285">Flavoprotein</keyword>
<dbReference type="eggNOG" id="COG0492">
    <property type="taxonomic scope" value="Bacteria"/>
</dbReference>
<dbReference type="AlphaFoldDB" id="A0A091B1R0"/>
<evidence type="ECO:0000256" key="2">
    <source>
        <dbReference type="ARBA" id="ARBA00022630"/>
    </source>
</evidence>
<evidence type="ECO:0000256" key="4">
    <source>
        <dbReference type="ARBA" id="ARBA00023002"/>
    </source>
</evidence>
<dbReference type="PRINTS" id="PR00469">
    <property type="entry name" value="PNDRDTASEII"/>
</dbReference>
<evidence type="ECO:0000313" key="10">
    <source>
        <dbReference type="EMBL" id="KFN45467.1"/>
    </source>
</evidence>
<comment type="cofactor">
    <cofactor evidence="8">
        <name>FAD</name>
        <dbReference type="ChEBI" id="CHEBI:57692"/>
    </cofactor>
    <text evidence="8">Binds 1 FAD per subunit.</text>
</comment>
<dbReference type="PATRIC" id="fig|1384054.3.peg.2123"/>
<proteinExistence type="inferred from homology"/>
<reference evidence="10 11" key="1">
    <citation type="submission" date="2013-09" db="EMBL/GenBank/DDBJ databases">
        <title>Genome sequencing of Arenimonas malthae.</title>
        <authorList>
            <person name="Chen F."/>
            <person name="Wang G."/>
        </authorList>
    </citation>
    <scope>NUCLEOTIDE SEQUENCE [LARGE SCALE GENOMIC DNA]</scope>
    <source>
        <strain evidence="10 11">CC-JY-1</strain>
    </source>
</reference>
<dbReference type="InterPro" id="IPR050097">
    <property type="entry name" value="Ferredoxin-NADP_redctase_2"/>
</dbReference>
<comment type="caution">
    <text evidence="10">The sequence shown here is derived from an EMBL/GenBank/DDBJ whole genome shotgun (WGS) entry which is preliminary data.</text>
</comment>
<keyword evidence="5" id="KW-1015">Disulfide bond</keyword>
<name>A0A091B1R0_9GAMM</name>
<keyword evidence="8" id="KW-0521">NADP</keyword>
<dbReference type="PRINTS" id="PR00368">
    <property type="entry name" value="FADPNR"/>
</dbReference>
<dbReference type="STRING" id="1384054.N790_02330"/>
<dbReference type="EC" id="1.8.1.9" evidence="7"/>
<evidence type="ECO:0000256" key="7">
    <source>
        <dbReference type="RuleBase" id="RU003880"/>
    </source>
</evidence>
<dbReference type="EMBL" id="AVCH01000182">
    <property type="protein sequence ID" value="KFN45467.1"/>
    <property type="molecule type" value="Genomic_DNA"/>
</dbReference>
<feature type="domain" description="FAD/NAD(P)-binding" evidence="9">
    <location>
        <begin position="9"/>
        <end position="298"/>
    </location>
</feature>
<evidence type="ECO:0000313" key="11">
    <source>
        <dbReference type="Proteomes" id="UP000029392"/>
    </source>
</evidence>
<evidence type="ECO:0000259" key="9">
    <source>
        <dbReference type="Pfam" id="PF07992"/>
    </source>
</evidence>
<evidence type="ECO:0000256" key="1">
    <source>
        <dbReference type="ARBA" id="ARBA00009333"/>
    </source>
</evidence>
<dbReference type="Pfam" id="PF07992">
    <property type="entry name" value="Pyr_redox_2"/>
    <property type="match status" value="1"/>
</dbReference>
<dbReference type="NCBIfam" id="TIGR01292">
    <property type="entry name" value="TRX_reduct"/>
    <property type="match status" value="1"/>
</dbReference>
<evidence type="ECO:0000256" key="5">
    <source>
        <dbReference type="ARBA" id="ARBA00023157"/>
    </source>
</evidence>
<evidence type="ECO:0000256" key="3">
    <source>
        <dbReference type="ARBA" id="ARBA00022827"/>
    </source>
</evidence>
<evidence type="ECO:0000256" key="6">
    <source>
        <dbReference type="ARBA" id="ARBA00023284"/>
    </source>
</evidence>
<dbReference type="GO" id="GO:0004791">
    <property type="term" value="F:thioredoxin-disulfide reductase (NADPH) activity"/>
    <property type="evidence" value="ECO:0007669"/>
    <property type="project" value="UniProtKB-UniRule"/>
</dbReference>
<keyword evidence="3 7" id="KW-0274">FAD</keyword>
<dbReference type="OrthoDB" id="9806179at2"/>
<dbReference type="GO" id="GO:0019430">
    <property type="term" value="P:removal of superoxide radicals"/>
    <property type="evidence" value="ECO:0007669"/>
    <property type="project" value="UniProtKB-UniRule"/>
</dbReference>
<dbReference type="SUPFAM" id="SSF51905">
    <property type="entry name" value="FAD/NAD(P)-binding domain"/>
    <property type="match status" value="1"/>
</dbReference>
<dbReference type="InterPro" id="IPR036188">
    <property type="entry name" value="FAD/NAD-bd_sf"/>
</dbReference>
<comment type="subunit">
    <text evidence="7">Homodimer.</text>
</comment>
<dbReference type="RefSeq" id="WP_043804264.1">
    <property type="nucleotide sequence ID" value="NZ_AVCH01000182.1"/>
</dbReference>
<keyword evidence="6 7" id="KW-0676">Redox-active center</keyword>
<sequence length="328" mass="35192">MSKTQHIPLLILGSGPAGWTAAVYAARANLNPVVITGLQQGGQLMTTTEVDNWPGDAHGLMGPDLMARMQAHAERFETEVIFDHIHTADLSQRPFKLIGDSAEYTCDALIIATGATAKYLGIPSEETFKGRGVSACATCDGFFYRDQDVVVVGGGNTAVEEALYLSNIARKVYLVHRRDTLKAEKIMQDKLFATVAAGKIETVWHHQVDEVLGNDAGVTGVRVKSTLDGSTRDLEAHGFFVAIGHHPNTSLFDGQLAMNNGYLDIRSGLGGNATQTSVEGVFAAGDVADQHYRQAITSAGFGCMAALDAERYLDALKISDQQQHKNAA</sequence>
<comment type="similarity">
    <text evidence="1 7">Belongs to the class-II pyridine nucleotide-disulfide oxidoreductase family.</text>
</comment>
<protein>
    <recommendedName>
        <fullName evidence="7">Thioredoxin reductase</fullName>
        <ecNumber evidence="7">1.8.1.9</ecNumber>
    </recommendedName>
</protein>
<gene>
    <name evidence="10" type="ORF">N790_02330</name>
</gene>
<dbReference type="Gene3D" id="3.50.50.60">
    <property type="entry name" value="FAD/NAD(P)-binding domain"/>
    <property type="match status" value="2"/>
</dbReference>
<dbReference type="PANTHER" id="PTHR48105">
    <property type="entry name" value="THIOREDOXIN REDUCTASE 1-RELATED-RELATED"/>
    <property type="match status" value="1"/>
</dbReference>